<dbReference type="AlphaFoldDB" id="A0A7J6XWZ7"/>
<keyword evidence="1" id="KW-0175">Coiled coil</keyword>
<organism evidence="3 4">
    <name type="scientific">Trypanosoma cruzi</name>
    <dbReference type="NCBI Taxonomy" id="5693"/>
    <lineage>
        <taxon>Eukaryota</taxon>
        <taxon>Discoba</taxon>
        <taxon>Euglenozoa</taxon>
        <taxon>Kinetoplastea</taxon>
        <taxon>Metakinetoplastina</taxon>
        <taxon>Trypanosomatida</taxon>
        <taxon>Trypanosomatidae</taxon>
        <taxon>Trypanosoma</taxon>
        <taxon>Schizotrypanum</taxon>
    </lineage>
</organism>
<evidence type="ECO:0000256" key="1">
    <source>
        <dbReference type="SAM" id="Coils"/>
    </source>
</evidence>
<keyword evidence="2" id="KW-0732">Signal</keyword>
<evidence type="ECO:0000313" key="4">
    <source>
        <dbReference type="Proteomes" id="UP000583944"/>
    </source>
</evidence>
<sequence>MSFLFPFFFLFFLFCGCCMCLRICVCSSGAAAKGEEEEEEEGLFLNELRMERTRGLNCSLGLSGTCKEDVDPRNAWQRTVEANQKMLDIVRGRETRSSAAAELFRSRYFALLHELAAEEEEVKALNARSRDLVAALRDAQLHGCGQGQRIDKIHKISAVTPTAGEDTNAIYKQLLQRLTHTSRLRDELRDEVQRLQSTCKEALHERAALMQSVDAQREALEPLVKEADDVARAVEMVRATLRTYGSHKDDKEGEKTASLRLTDLLHGVDAWSFEEKRAMRRVTALLSSCIGVEDDCIKTADCGRLRSVEEAVRFYQTWNDALMRSLGDFSREMNGRREGLYARIDELKRFRTTQQMNGAEGN</sequence>
<gene>
    <name evidence="3" type="ORF">ECC02_008108</name>
</gene>
<dbReference type="VEuPathDB" id="TriTrypDB:BCY84_16675"/>
<protein>
    <submittedName>
        <fullName evidence="3">Uncharacterized protein</fullName>
    </submittedName>
</protein>
<evidence type="ECO:0000313" key="3">
    <source>
        <dbReference type="EMBL" id="KAF5218939.1"/>
    </source>
</evidence>
<feature type="chain" id="PRO_5029749392" evidence="2">
    <location>
        <begin position="21"/>
        <end position="362"/>
    </location>
</feature>
<accession>A0A7J6XWZ7</accession>
<name>A0A7J6XWZ7_TRYCR</name>
<proteinExistence type="predicted"/>
<dbReference type="Proteomes" id="UP000583944">
    <property type="component" value="Unassembled WGS sequence"/>
</dbReference>
<feature type="signal peptide" evidence="2">
    <location>
        <begin position="1"/>
        <end position="20"/>
    </location>
</feature>
<comment type="caution">
    <text evidence="3">The sequence shown here is derived from an EMBL/GenBank/DDBJ whole genome shotgun (WGS) entry which is preliminary data.</text>
</comment>
<reference evidence="3 4" key="1">
    <citation type="journal article" date="2019" name="Genome Biol. Evol.">
        <title>Nanopore Sequencing Significantly Improves Genome Assembly of the Protozoan Parasite Trypanosoma cruzi.</title>
        <authorList>
            <person name="Diaz-Viraque F."/>
            <person name="Pita S."/>
            <person name="Greif G."/>
            <person name="de Souza R.C.M."/>
            <person name="Iraola G."/>
            <person name="Robello C."/>
        </authorList>
    </citation>
    <scope>NUCLEOTIDE SEQUENCE [LARGE SCALE GENOMIC DNA]</scope>
    <source>
        <strain evidence="3 4">Berenice</strain>
    </source>
</reference>
<feature type="coiled-coil region" evidence="1">
    <location>
        <begin position="171"/>
        <end position="205"/>
    </location>
</feature>
<feature type="coiled-coil region" evidence="1">
    <location>
        <begin position="108"/>
        <end position="135"/>
    </location>
</feature>
<evidence type="ECO:0000256" key="2">
    <source>
        <dbReference type="SAM" id="SignalP"/>
    </source>
</evidence>
<dbReference type="EMBL" id="JABDHM010000082">
    <property type="protein sequence ID" value="KAF5218939.1"/>
    <property type="molecule type" value="Genomic_DNA"/>
</dbReference>
<dbReference type="VEuPathDB" id="TriTrypDB:ECC02_008108"/>